<proteinExistence type="predicted"/>
<evidence type="ECO:0000313" key="1">
    <source>
        <dbReference type="EMBL" id="KAK2186016.1"/>
    </source>
</evidence>
<accession>A0AAD9P0Q2</accession>
<comment type="caution">
    <text evidence="1">The sequence shown here is derived from an EMBL/GenBank/DDBJ whole genome shotgun (WGS) entry which is preliminary data.</text>
</comment>
<keyword evidence="2" id="KW-1185">Reference proteome</keyword>
<sequence>MLSILDMVQIVRCSDMCKLDSFSAVCTHDNLSHGSTANKFNNSIKTGCNTTKEEFHFLSAQNYIFTTKHTHYNVCSLNYNNMRIESTNRAKC</sequence>
<reference evidence="1" key="1">
    <citation type="journal article" date="2023" name="Mol. Biol. Evol.">
        <title>Third-Generation Sequencing Reveals the Adaptive Role of the Epigenome in Three Deep-Sea Polychaetes.</title>
        <authorList>
            <person name="Perez M."/>
            <person name="Aroh O."/>
            <person name="Sun Y."/>
            <person name="Lan Y."/>
            <person name="Juniper S.K."/>
            <person name="Young C.R."/>
            <person name="Angers B."/>
            <person name="Qian P.Y."/>
        </authorList>
    </citation>
    <scope>NUCLEOTIDE SEQUENCE</scope>
    <source>
        <strain evidence="1">R07B-5</strain>
    </source>
</reference>
<evidence type="ECO:0000313" key="2">
    <source>
        <dbReference type="Proteomes" id="UP001209878"/>
    </source>
</evidence>
<dbReference type="EMBL" id="JAODUO010000215">
    <property type="protein sequence ID" value="KAK2186016.1"/>
    <property type="molecule type" value="Genomic_DNA"/>
</dbReference>
<dbReference type="AlphaFoldDB" id="A0AAD9P0Q2"/>
<gene>
    <name evidence="1" type="ORF">NP493_216g01046</name>
</gene>
<name>A0AAD9P0Q2_RIDPI</name>
<organism evidence="1 2">
    <name type="scientific">Ridgeia piscesae</name>
    <name type="common">Tubeworm</name>
    <dbReference type="NCBI Taxonomy" id="27915"/>
    <lineage>
        <taxon>Eukaryota</taxon>
        <taxon>Metazoa</taxon>
        <taxon>Spiralia</taxon>
        <taxon>Lophotrochozoa</taxon>
        <taxon>Annelida</taxon>
        <taxon>Polychaeta</taxon>
        <taxon>Sedentaria</taxon>
        <taxon>Canalipalpata</taxon>
        <taxon>Sabellida</taxon>
        <taxon>Siboglinidae</taxon>
        <taxon>Ridgeia</taxon>
    </lineage>
</organism>
<protein>
    <submittedName>
        <fullName evidence="1">Uncharacterized protein</fullName>
    </submittedName>
</protein>
<dbReference type="Proteomes" id="UP001209878">
    <property type="component" value="Unassembled WGS sequence"/>
</dbReference>